<dbReference type="OrthoDB" id="9808744at2"/>
<dbReference type="GO" id="GO:0003677">
    <property type="term" value="F:DNA binding"/>
    <property type="evidence" value="ECO:0007669"/>
    <property type="project" value="InterPro"/>
</dbReference>
<reference evidence="1 2" key="1">
    <citation type="submission" date="2019-07" db="EMBL/GenBank/DDBJ databases">
        <title>Full genome sequence of Devosia sp. Gsoil 520.</title>
        <authorList>
            <person name="Im W.-T."/>
        </authorList>
    </citation>
    <scope>NUCLEOTIDE SEQUENCE [LARGE SCALE GENOMIC DNA]</scope>
    <source>
        <strain evidence="1 2">Gsoil 520</strain>
    </source>
</reference>
<accession>A0A5B8LNG0</accession>
<dbReference type="InterPro" id="IPR011067">
    <property type="entry name" value="Plasmid_toxin/cell-grow_inhib"/>
</dbReference>
<dbReference type="PANTHER" id="PTHR33988">
    <property type="entry name" value="ENDORIBONUCLEASE MAZF-RELATED"/>
    <property type="match status" value="1"/>
</dbReference>
<dbReference type="PANTHER" id="PTHR33988:SF3">
    <property type="entry name" value="ENDORIBONUCLEASE TOXIN CHPB-RELATED"/>
    <property type="match status" value="1"/>
</dbReference>
<name>A0A5B8LNG0_9HYPH</name>
<dbReference type="SUPFAM" id="SSF50118">
    <property type="entry name" value="Cell growth inhibitor/plasmid maintenance toxic component"/>
    <property type="match status" value="1"/>
</dbReference>
<evidence type="ECO:0000313" key="1">
    <source>
        <dbReference type="EMBL" id="QDZ09837.1"/>
    </source>
</evidence>
<dbReference type="InterPro" id="IPR003477">
    <property type="entry name" value="PemK-like"/>
</dbReference>
<dbReference type="GO" id="GO:0004521">
    <property type="term" value="F:RNA endonuclease activity"/>
    <property type="evidence" value="ECO:0007669"/>
    <property type="project" value="TreeGrafter"/>
</dbReference>
<sequence>MERGEIWHCDLSPAAGREQKGPHYVLIVSPRAFNKGGVPLVCPITTVGNYSRMRGFAVNLSGAGTGVTGVIQVDQLSALDMIARKGKPSGDVVPDFIMEDVLAKIATIAQ</sequence>
<dbReference type="Pfam" id="PF02452">
    <property type="entry name" value="PemK_toxin"/>
    <property type="match status" value="1"/>
</dbReference>
<dbReference type="Gene3D" id="2.30.30.110">
    <property type="match status" value="1"/>
</dbReference>
<dbReference type="EMBL" id="CP042304">
    <property type="protein sequence ID" value="QDZ09837.1"/>
    <property type="molecule type" value="Genomic_DNA"/>
</dbReference>
<gene>
    <name evidence="1" type="ORF">FPZ08_03225</name>
</gene>
<protein>
    <submittedName>
        <fullName evidence="1">Type II toxin-antitoxin system PemK/MazF family toxin</fullName>
    </submittedName>
</protein>
<dbReference type="AlphaFoldDB" id="A0A5B8LNG0"/>
<dbReference type="GO" id="GO:0006402">
    <property type="term" value="P:mRNA catabolic process"/>
    <property type="evidence" value="ECO:0007669"/>
    <property type="project" value="TreeGrafter"/>
</dbReference>
<proteinExistence type="predicted"/>
<dbReference type="GO" id="GO:0016075">
    <property type="term" value="P:rRNA catabolic process"/>
    <property type="evidence" value="ECO:0007669"/>
    <property type="project" value="TreeGrafter"/>
</dbReference>
<dbReference type="Proteomes" id="UP000315364">
    <property type="component" value="Chromosome"/>
</dbReference>
<dbReference type="KEGG" id="dea:FPZ08_03225"/>
<organism evidence="1 2">
    <name type="scientific">Devosia ginsengisoli</name>
    <dbReference type="NCBI Taxonomy" id="400770"/>
    <lineage>
        <taxon>Bacteria</taxon>
        <taxon>Pseudomonadati</taxon>
        <taxon>Pseudomonadota</taxon>
        <taxon>Alphaproteobacteria</taxon>
        <taxon>Hyphomicrobiales</taxon>
        <taxon>Devosiaceae</taxon>
        <taxon>Devosia</taxon>
    </lineage>
</organism>
<keyword evidence="2" id="KW-1185">Reference proteome</keyword>
<evidence type="ECO:0000313" key="2">
    <source>
        <dbReference type="Proteomes" id="UP000315364"/>
    </source>
</evidence>